<sequence length="125" mass="14156">MAATKRKSRLSLPARNQKPTTTTTTTESNLLEAIAQFHGAGVVSHTDENGVVRMKILVKKQDLKQMLEMMDNGKESSGNNIQQQSSSLSLEQRLHVMRRKHQRRAEHAKGRRTWQPALQSIPEDL</sequence>
<name>A0A4Y7II22_PAPSO</name>
<dbReference type="OMA" id="CWTPVLQ"/>
<keyword evidence="3" id="KW-1185">Reference proteome</keyword>
<feature type="region of interest" description="Disordered" evidence="1">
    <location>
        <begin position="100"/>
        <end position="125"/>
    </location>
</feature>
<evidence type="ECO:0000256" key="1">
    <source>
        <dbReference type="SAM" id="MobiDB-lite"/>
    </source>
</evidence>
<dbReference type="AlphaFoldDB" id="A0A4Y7II22"/>
<proteinExistence type="predicted"/>
<protein>
    <submittedName>
        <fullName evidence="2">Uncharacterized protein</fullName>
    </submittedName>
</protein>
<evidence type="ECO:0000313" key="3">
    <source>
        <dbReference type="Proteomes" id="UP000316621"/>
    </source>
</evidence>
<dbReference type="EMBL" id="CM010716">
    <property type="protein sequence ID" value="RZC48537.1"/>
    <property type="molecule type" value="Genomic_DNA"/>
</dbReference>
<feature type="compositionally biased region" description="Basic residues" evidence="1">
    <location>
        <begin position="100"/>
        <end position="112"/>
    </location>
</feature>
<evidence type="ECO:0000313" key="2">
    <source>
        <dbReference type="EMBL" id="RZC48537.1"/>
    </source>
</evidence>
<accession>A0A4Y7II22</accession>
<organism evidence="2 3">
    <name type="scientific">Papaver somniferum</name>
    <name type="common">Opium poppy</name>
    <dbReference type="NCBI Taxonomy" id="3469"/>
    <lineage>
        <taxon>Eukaryota</taxon>
        <taxon>Viridiplantae</taxon>
        <taxon>Streptophyta</taxon>
        <taxon>Embryophyta</taxon>
        <taxon>Tracheophyta</taxon>
        <taxon>Spermatophyta</taxon>
        <taxon>Magnoliopsida</taxon>
        <taxon>Ranunculales</taxon>
        <taxon>Papaveraceae</taxon>
        <taxon>Papaveroideae</taxon>
        <taxon>Papaver</taxon>
    </lineage>
</organism>
<dbReference type="Proteomes" id="UP000316621">
    <property type="component" value="Chromosome 2"/>
</dbReference>
<feature type="region of interest" description="Disordered" evidence="1">
    <location>
        <begin position="1"/>
        <end position="27"/>
    </location>
</feature>
<dbReference type="Gramene" id="RZC48537">
    <property type="protein sequence ID" value="RZC48537"/>
    <property type="gene ID" value="C5167_016956"/>
</dbReference>
<gene>
    <name evidence="2" type="ORF">C5167_016956</name>
</gene>
<reference evidence="2 3" key="1">
    <citation type="journal article" date="2018" name="Science">
        <title>The opium poppy genome and morphinan production.</title>
        <authorList>
            <person name="Guo L."/>
            <person name="Winzer T."/>
            <person name="Yang X."/>
            <person name="Li Y."/>
            <person name="Ning Z."/>
            <person name="He Z."/>
            <person name="Teodor R."/>
            <person name="Lu Y."/>
            <person name="Bowser T.A."/>
            <person name="Graham I.A."/>
            <person name="Ye K."/>
        </authorList>
    </citation>
    <scope>NUCLEOTIDE SEQUENCE [LARGE SCALE GENOMIC DNA]</scope>
    <source>
        <strain evidence="3">cv. HN1</strain>
        <tissue evidence="2">Leaves</tissue>
    </source>
</reference>